<dbReference type="PANTHER" id="PTHR46171:SF3">
    <property type="entry name" value="GH10160P"/>
    <property type="match status" value="1"/>
</dbReference>
<organism evidence="4 5">
    <name type="scientific">Hesseltinella vesiculosa</name>
    <dbReference type="NCBI Taxonomy" id="101127"/>
    <lineage>
        <taxon>Eukaryota</taxon>
        <taxon>Fungi</taxon>
        <taxon>Fungi incertae sedis</taxon>
        <taxon>Mucoromycota</taxon>
        <taxon>Mucoromycotina</taxon>
        <taxon>Mucoromycetes</taxon>
        <taxon>Mucorales</taxon>
        <taxon>Cunninghamellaceae</taxon>
        <taxon>Hesseltinella</taxon>
    </lineage>
</organism>
<dbReference type="OrthoDB" id="8062037at2759"/>
<feature type="region of interest" description="Disordered" evidence="2">
    <location>
        <begin position="312"/>
        <end position="343"/>
    </location>
</feature>
<evidence type="ECO:0000259" key="3">
    <source>
        <dbReference type="PROSITE" id="PS50089"/>
    </source>
</evidence>
<keyword evidence="1" id="KW-0479">Metal-binding</keyword>
<feature type="compositionally biased region" description="Low complexity" evidence="2">
    <location>
        <begin position="140"/>
        <end position="170"/>
    </location>
</feature>
<dbReference type="InterPro" id="IPR013083">
    <property type="entry name" value="Znf_RING/FYVE/PHD"/>
</dbReference>
<dbReference type="Pfam" id="PF13639">
    <property type="entry name" value="zf-RING_2"/>
    <property type="match status" value="1"/>
</dbReference>
<feature type="compositionally biased region" description="Pro residues" evidence="2">
    <location>
        <begin position="286"/>
        <end position="295"/>
    </location>
</feature>
<dbReference type="PANTHER" id="PTHR46171">
    <property type="entry name" value="GH10160P"/>
    <property type="match status" value="1"/>
</dbReference>
<dbReference type="Gene3D" id="3.30.40.10">
    <property type="entry name" value="Zinc/RING finger domain, C3HC4 (zinc finger)"/>
    <property type="match status" value="1"/>
</dbReference>
<feature type="compositionally biased region" description="Basic residues" evidence="2">
    <location>
        <begin position="12"/>
        <end position="27"/>
    </location>
</feature>
<gene>
    <name evidence="4" type="ORF">DM01DRAFT_1338713</name>
</gene>
<name>A0A1X2G946_9FUNG</name>
<feature type="compositionally biased region" description="Low complexity" evidence="2">
    <location>
        <begin position="219"/>
        <end position="229"/>
    </location>
</feature>
<dbReference type="EMBL" id="MCGT01000030">
    <property type="protein sequence ID" value="ORX48248.1"/>
    <property type="molecule type" value="Genomic_DNA"/>
</dbReference>
<evidence type="ECO:0000313" key="5">
    <source>
        <dbReference type="Proteomes" id="UP000242146"/>
    </source>
</evidence>
<evidence type="ECO:0000313" key="4">
    <source>
        <dbReference type="EMBL" id="ORX48248.1"/>
    </source>
</evidence>
<proteinExistence type="predicted"/>
<evidence type="ECO:0000256" key="2">
    <source>
        <dbReference type="SAM" id="MobiDB-lite"/>
    </source>
</evidence>
<feature type="domain" description="RING-type" evidence="3">
    <location>
        <begin position="421"/>
        <end position="463"/>
    </location>
</feature>
<dbReference type="Proteomes" id="UP000242146">
    <property type="component" value="Unassembled WGS sequence"/>
</dbReference>
<dbReference type="GO" id="GO:0008270">
    <property type="term" value="F:zinc ion binding"/>
    <property type="evidence" value="ECO:0007669"/>
    <property type="project" value="UniProtKB-KW"/>
</dbReference>
<keyword evidence="5" id="KW-1185">Reference proteome</keyword>
<dbReference type="GO" id="GO:0061630">
    <property type="term" value="F:ubiquitin protein ligase activity"/>
    <property type="evidence" value="ECO:0007669"/>
    <property type="project" value="TreeGrafter"/>
</dbReference>
<feature type="region of interest" description="Disordered" evidence="2">
    <location>
        <begin position="140"/>
        <end position="260"/>
    </location>
</feature>
<reference evidence="4 5" key="1">
    <citation type="submission" date="2016-07" db="EMBL/GenBank/DDBJ databases">
        <title>Pervasive Adenine N6-methylation of Active Genes in Fungi.</title>
        <authorList>
            <consortium name="DOE Joint Genome Institute"/>
            <person name="Mondo S.J."/>
            <person name="Dannebaum R.O."/>
            <person name="Kuo R.C."/>
            <person name="Labutti K."/>
            <person name="Haridas S."/>
            <person name="Kuo A."/>
            <person name="Salamov A."/>
            <person name="Ahrendt S.R."/>
            <person name="Lipzen A."/>
            <person name="Sullivan W."/>
            <person name="Andreopoulos W.B."/>
            <person name="Clum A."/>
            <person name="Lindquist E."/>
            <person name="Daum C."/>
            <person name="Ramamoorthy G.K."/>
            <person name="Gryganskyi A."/>
            <person name="Culley D."/>
            <person name="Magnuson J.K."/>
            <person name="James T.Y."/>
            <person name="O'Malley M.A."/>
            <person name="Stajich J.E."/>
            <person name="Spatafora J.W."/>
            <person name="Visel A."/>
            <person name="Grigoriev I.V."/>
        </authorList>
    </citation>
    <scope>NUCLEOTIDE SEQUENCE [LARGE SCALE GENOMIC DNA]</scope>
    <source>
        <strain evidence="4 5">NRRL 3301</strain>
    </source>
</reference>
<keyword evidence="1" id="KW-0863">Zinc-finger</keyword>
<feature type="compositionally biased region" description="Low complexity" evidence="2">
    <location>
        <begin position="190"/>
        <end position="210"/>
    </location>
</feature>
<dbReference type="AlphaFoldDB" id="A0A1X2G946"/>
<dbReference type="SUPFAM" id="SSF57850">
    <property type="entry name" value="RING/U-box"/>
    <property type="match status" value="1"/>
</dbReference>
<feature type="region of interest" description="Disordered" evidence="2">
    <location>
        <begin position="1"/>
        <end position="39"/>
    </location>
</feature>
<feature type="compositionally biased region" description="Low complexity" evidence="2">
    <location>
        <begin position="251"/>
        <end position="260"/>
    </location>
</feature>
<sequence length="475" mass="50908">MTSNRPMSFFRRLSRRLPGHANRRFGRQRTNTTAPSMTSSVRRATVAATHAAAAATGPHPSLTFLQVDPHHHPHTNSSAASTTSGISNTSDISQMLSEVISAAVMSSMPSIQADHLASSGGIQVHDNSSFFRFMHMPLRPQQHQPQQQEASSSAHRNSTSSASSNPSPSAVVPILIVGYRTNSDGPSPPAQNQQQPSATQPSSAQPSSHPMPHRPPTPTTTIPSYTTTPFQSTAPPTGAVPFSHHLHRRPQSAISTSSSLATLQSMPLSIQSNRTNHTSMNNSYIYPPPPPPQIFAPPSSASLPLREILAPSSASTATTDSVSAATSPSSSASSTHSHTTTGTTATGGRWLIYVWSGPHHALPLSRLSDEPTYEELLWLSNLLGPARPVTTTQQAIDASLPVLLWADDSTKHCMQHDTDRCLVCLDDFVPKQPVRVLKCRHVFHVECVDRWLVESHNSCPVCRGVPVATASAPAT</sequence>
<dbReference type="SMART" id="SM00184">
    <property type="entry name" value="RING"/>
    <property type="match status" value="1"/>
</dbReference>
<feature type="region of interest" description="Disordered" evidence="2">
    <location>
        <begin position="273"/>
        <end position="300"/>
    </location>
</feature>
<dbReference type="STRING" id="101127.A0A1X2G946"/>
<protein>
    <recommendedName>
        <fullName evidence="3">RING-type domain-containing protein</fullName>
    </recommendedName>
</protein>
<evidence type="ECO:0000256" key="1">
    <source>
        <dbReference type="PROSITE-ProRule" id="PRU00175"/>
    </source>
</evidence>
<dbReference type="InterPro" id="IPR001841">
    <property type="entry name" value="Znf_RING"/>
</dbReference>
<feature type="compositionally biased region" description="Polar residues" evidence="2">
    <location>
        <begin position="273"/>
        <end position="282"/>
    </location>
</feature>
<comment type="caution">
    <text evidence="4">The sequence shown here is derived from an EMBL/GenBank/DDBJ whole genome shotgun (WGS) entry which is preliminary data.</text>
</comment>
<dbReference type="GO" id="GO:0016567">
    <property type="term" value="P:protein ubiquitination"/>
    <property type="evidence" value="ECO:0007669"/>
    <property type="project" value="TreeGrafter"/>
</dbReference>
<keyword evidence="1" id="KW-0862">Zinc</keyword>
<accession>A0A1X2G946</accession>
<dbReference type="PROSITE" id="PS50089">
    <property type="entry name" value="ZF_RING_2"/>
    <property type="match status" value="1"/>
</dbReference>
<feature type="compositionally biased region" description="Polar residues" evidence="2">
    <location>
        <begin position="28"/>
        <end position="39"/>
    </location>
</feature>